<proteinExistence type="predicted"/>
<comment type="caution">
    <text evidence="1">The sequence shown here is derived from an EMBL/GenBank/DDBJ whole genome shotgun (WGS) entry which is preliminary data.</text>
</comment>
<gene>
    <name evidence="1" type="ORF">C7Y72_19845</name>
</gene>
<dbReference type="EMBL" id="PYYB01000004">
    <property type="protein sequence ID" value="PTL54840.1"/>
    <property type="molecule type" value="Genomic_DNA"/>
</dbReference>
<dbReference type="RefSeq" id="WP_107570940.1">
    <property type="nucleotide sequence ID" value="NZ_PYYB01000004.1"/>
</dbReference>
<dbReference type="OrthoDB" id="7032234at2"/>
<dbReference type="AlphaFoldDB" id="A0A2T4UC99"/>
<accession>A0A2T4UC99</accession>
<dbReference type="InterPro" id="IPR029063">
    <property type="entry name" value="SAM-dependent_MTases_sf"/>
</dbReference>
<keyword evidence="2" id="KW-1185">Reference proteome</keyword>
<evidence type="ECO:0008006" key="3">
    <source>
        <dbReference type="Google" id="ProtNLM"/>
    </source>
</evidence>
<protein>
    <recommendedName>
        <fullName evidence="3">Class I SAM-dependent methyltransferase</fullName>
    </recommendedName>
</protein>
<name>A0A2T4UC99_9ACTN</name>
<evidence type="ECO:0000313" key="2">
    <source>
        <dbReference type="Proteomes" id="UP000240739"/>
    </source>
</evidence>
<dbReference type="Pfam" id="PF13489">
    <property type="entry name" value="Methyltransf_23"/>
    <property type="match status" value="1"/>
</dbReference>
<reference evidence="1 2" key="1">
    <citation type="submission" date="2018-03" db="EMBL/GenBank/DDBJ databases">
        <title>Aquarubrobacter algicola gen. nov., sp. nov., a novel actinobacterium isolated from shallow eutrophic lake during the end of cyanobacterial harmful algal blooms.</title>
        <authorList>
            <person name="Chun S.J."/>
        </authorList>
    </citation>
    <scope>NUCLEOTIDE SEQUENCE [LARGE SCALE GENOMIC DNA]</scope>
    <source>
        <strain evidence="1 2">Seoho-28</strain>
    </source>
</reference>
<dbReference type="Proteomes" id="UP000240739">
    <property type="component" value="Unassembled WGS sequence"/>
</dbReference>
<evidence type="ECO:0000313" key="1">
    <source>
        <dbReference type="EMBL" id="PTL54840.1"/>
    </source>
</evidence>
<organism evidence="1 2">
    <name type="scientific">Paraconexibacter algicola</name>
    <dbReference type="NCBI Taxonomy" id="2133960"/>
    <lineage>
        <taxon>Bacteria</taxon>
        <taxon>Bacillati</taxon>
        <taxon>Actinomycetota</taxon>
        <taxon>Thermoleophilia</taxon>
        <taxon>Solirubrobacterales</taxon>
        <taxon>Paraconexibacteraceae</taxon>
        <taxon>Paraconexibacter</taxon>
    </lineage>
</organism>
<sequence length="286" mass="32058">MNAAREVAPYAGPDGRTAEELHELADGLGIAVWTPEPGPPAGRWKRIVRAARESPRGKLPPRYATDTWHVPFQPRLEAALRPGMRILDVGAGARPMVAPADRPAGVTYVGFDVDGEELRKAPPGSYDEMVVGDLTIREPALVGRFDLVLSWLTMEHVKPVPDALRNLRSYLAEDGRFLGYLAGGRSMHAVLNRIVPHRLAKPIMQRLWGRVPDTVFRAHYDHCWYDALREVTDDAWSTAEVIPLFTGGWYLQWSPLLRAPYLAYEEWAVTGDRRNLAPYYLIDAVT</sequence>
<dbReference type="Gene3D" id="3.40.50.150">
    <property type="entry name" value="Vaccinia Virus protein VP39"/>
    <property type="match status" value="1"/>
</dbReference>
<dbReference type="CDD" id="cd02440">
    <property type="entry name" value="AdoMet_MTases"/>
    <property type="match status" value="1"/>
</dbReference>
<dbReference type="SUPFAM" id="SSF53335">
    <property type="entry name" value="S-adenosyl-L-methionine-dependent methyltransferases"/>
    <property type="match status" value="1"/>
</dbReference>